<dbReference type="Gene3D" id="3.30.300.30">
    <property type="match status" value="1"/>
</dbReference>
<evidence type="ECO:0000313" key="4">
    <source>
        <dbReference type="EMBL" id="SMF60149.1"/>
    </source>
</evidence>
<dbReference type="Proteomes" id="UP000192917">
    <property type="component" value="Unassembled WGS sequence"/>
</dbReference>
<reference evidence="4 5" key="1">
    <citation type="submission" date="2017-04" db="EMBL/GenBank/DDBJ databases">
        <authorList>
            <person name="Afonso C.L."/>
            <person name="Miller P.J."/>
            <person name="Scott M.A."/>
            <person name="Spackman E."/>
            <person name="Goraichik I."/>
            <person name="Dimitrov K.M."/>
            <person name="Suarez D.L."/>
            <person name="Swayne D.E."/>
        </authorList>
    </citation>
    <scope>NUCLEOTIDE SEQUENCE [LARGE SCALE GENOMIC DNA]</scope>
    <source>
        <strain evidence="4 5">USBA 355</strain>
    </source>
</reference>
<dbReference type="PANTHER" id="PTHR43201">
    <property type="entry name" value="ACYL-COA SYNTHETASE"/>
    <property type="match status" value="1"/>
</dbReference>
<dbReference type="EMBL" id="FWZX01000023">
    <property type="protein sequence ID" value="SMF60149.1"/>
    <property type="molecule type" value="Genomic_DNA"/>
</dbReference>
<name>A0A1Y6CEJ2_9PROT</name>
<proteinExistence type="inferred from homology"/>
<dbReference type="PANTHER" id="PTHR43201:SF5">
    <property type="entry name" value="MEDIUM-CHAIN ACYL-COA LIGASE ACSF2, MITOCHONDRIAL"/>
    <property type="match status" value="1"/>
</dbReference>
<evidence type="ECO:0000259" key="3">
    <source>
        <dbReference type="Pfam" id="PF00501"/>
    </source>
</evidence>
<comment type="similarity">
    <text evidence="1">Belongs to the ATP-dependent AMP-binding enzyme family.</text>
</comment>
<dbReference type="InterPro" id="IPR000873">
    <property type="entry name" value="AMP-dep_synth/lig_dom"/>
</dbReference>
<keyword evidence="2 4" id="KW-0436">Ligase</keyword>
<dbReference type="InterPro" id="IPR042099">
    <property type="entry name" value="ANL_N_sf"/>
</dbReference>
<gene>
    <name evidence="4" type="ORF">SAMN05428998_12321</name>
</gene>
<accession>A0A1Y6CEJ2</accession>
<dbReference type="InterPro" id="IPR045851">
    <property type="entry name" value="AMP-bd_C_sf"/>
</dbReference>
<dbReference type="GO" id="GO:0031956">
    <property type="term" value="F:medium-chain fatty acid-CoA ligase activity"/>
    <property type="evidence" value="ECO:0007669"/>
    <property type="project" value="TreeGrafter"/>
</dbReference>
<evidence type="ECO:0000256" key="1">
    <source>
        <dbReference type="ARBA" id="ARBA00006432"/>
    </source>
</evidence>
<dbReference type="RefSeq" id="WP_085124959.1">
    <property type="nucleotide sequence ID" value="NZ_FWZX01000023.1"/>
</dbReference>
<keyword evidence="5" id="KW-1185">Reference proteome</keyword>
<dbReference type="STRING" id="560819.SAMN05428998_12321"/>
<feature type="domain" description="AMP-dependent synthetase/ligase" evidence="3">
    <location>
        <begin position="8"/>
        <end position="347"/>
    </location>
</feature>
<dbReference type="Pfam" id="PF00501">
    <property type="entry name" value="AMP-binding"/>
    <property type="match status" value="1"/>
</dbReference>
<sequence length="508" mass="53042">MRELFLMLQRHAEGAGDRLAFDDGTTRLTYGALARRVAATSAGLQALPGAPRVVGLLGGNGVDWVVGQLAGWHAGKTMVPLPPFFRGPQLRHVLRDAGVGHLLTTAAMADTARLLGLPFTAIGTAQARFAPPSGPLGGQVIYTSGSAGQPKGVLLESGQLQWTARALARAIDATAEDSCLSLLPLPLLLETICAVVIPILVGAPVRLEPGLTAAFGEPGGGQGGGPGRASLAEAVATHRPSCLVLVPQLLAGWLAELRAGAERPPESLRVVAVGGAAVPVALAEQAWAQGVPVYEGYGLSECGSVVAFNCPGERRPGTVGRPLPGLEVDVEGGEIVVAGPPLMDRYLSGEPLQGPWRTGDVGEFDADGFLTVHGRLDNRIVLPLGRNVSPEWIEALLAADWRVAYGLVTHAGGPHLTAILVPSARGEAWFARAASAEIEALVADCCREVPAYAVPRRVAVLAAQELGRDGLVTGNGRLRRREVLQACRARFGFDRAASPDVLWQETQP</sequence>
<organism evidence="4 5">
    <name type="scientific">Tistlia consotensis USBA 355</name>
    <dbReference type="NCBI Taxonomy" id="560819"/>
    <lineage>
        <taxon>Bacteria</taxon>
        <taxon>Pseudomonadati</taxon>
        <taxon>Pseudomonadota</taxon>
        <taxon>Alphaproteobacteria</taxon>
        <taxon>Rhodospirillales</taxon>
        <taxon>Rhodovibrionaceae</taxon>
        <taxon>Tistlia</taxon>
    </lineage>
</organism>
<dbReference type="GO" id="GO:0006631">
    <property type="term" value="P:fatty acid metabolic process"/>
    <property type="evidence" value="ECO:0007669"/>
    <property type="project" value="TreeGrafter"/>
</dbReference>
<dbReference type="Gene3D" id="3.40.50.12780">
    <property type="entry name" value="N-terminal domain of ligase-like"/>
    <property type="match status" value="1"/>
</dbReference>
<protein>
    <submittedName>
        <fullName evidence="4">Acyl-CoA synthetase (AMP-forming)/AMP-acid ligase II</fullName>
    </submittedName>
</protein>
<evidence type="ECO:0000313" key="5">
    <source>
        <dbReference type="Proteomes" id="UP000192917"/>
    </source>
</evidence>
<dbReference type="AlphaFoldDB" id="A0A1Y6CEJ2"/>
<dbReference type="SUPFAM" id="SSF56801">
    <property type="entry name" value="Acetyl-CoA synthetase-like"/>
    <property type="match status" value="1"/>
</dbReference>
<evidence type="ECO:0000256" key="2">
    <source>
        <dbReference type="ARBA" id="ARBA00022598"/>
    </source>
</evidence>